<protein>
    <submittedName>
        <fullName evidence="1">Uncharacterized protein</fullName>
    </submittedName>
</protein>
<organism evidence="1 2">
    <name type="scientific">Lactarius akahatsu</name>
    <dbReference type="NCBI Taxonomy" id="416441"/>
    <lineage>
        <taxon>Eukaryota</taxon>
        <taxon>Fungi</taxon>
        <taxon>Dikarya</taxon>
        <taxon>Basidiomycota</taxon>
        <taxon>Agaricomycotina</taxon>
        <taxon>Agaricomycetes</taxon>
        <taxon>Russulales</taxon>
        <taxon>Russulaceae</taxon>
        <taxon>Lactarius</taxon>
    </lineage>
</organism>
<dbReference type="Proteomes" id="UP001201163">
    <property type="component" value="Unassembled WGS sequence"/>
</dbReference>
<proteinExistence type="predicted"/>
<evidence type="ECO:0000313" key="1">
    <source>
        <dbReference type="EMBL" id="KAH8992205.1"/>
    </source>
</evidence>
<keyword evidence="2" id="KW-1185">Reference proteome</keyword>
<name>A0AAD4LKV8_9AGAM</name>
<dbReference type="AlphaFoldDB" id="A0AAD4LKV8"/>
<sequence length="282" mass="31275">MSLRLHWPRATIRNTSSYWISPTSASHLLFSLTMASSLSAPSNNSTYGLPSNGNPQTVSVDPRMTIHNTSGPGSAYYVRSSSINRSEESTCAPTARYVDVGTPNYAPAPNHQSVAFCLRSDADSASPSRGISIPSFFEDNFDDLMEAPHDTPLASTPAGEGNTILLEFHWPCYMRYSVDITIACRRTRNGRFVRQHIARCYLGRAIAEHAIRFVRMAQLETANPPIPLGTRSAQGVTTEDLLLRSLDPLISPEGHVVWVPHFTARYPLGKGHLRPYCQRTRW</sequence>
<gene>
    <name evidence="1" type="ORF">EDB92DRAFT_1858602</name>
</gene>
<dbReference type="EMBL" id="JAKELL010000023">
    <property type="protein sequence ID" value="KAH8992205.1"/>
    <property type="molecule type" value="Genomic_DNA"/>
</dbReference>
<reference evidence="1" key="1">
    <citation type="submission" date="2022-01" db="EMBL/GenBank/DDBJ databases">
        <title>Comparative genomics reveals a dynamic genome evolution in the ectomycorrhizal milk-cap (Lactarius) mushrooms.</title>
        <authorList>
            <consortium name="DOE Joint Genome Institute"/>
            <person name="Lebreton A."/>
            <person name="Tang N."/>
            <person name="Kuo A."/>
            <person name="LaButti K."/>
            <person name="Drula E."/>
            <person name="Barry K."/>
            <person name="Clum A."/>
            <person name="Lipzen A."/>
            <person name="Mousain D."/>
            <person name="Ng V."/>
            <person name="Wang R."/>
            <person name="Wang X."/>
            <person name="Dai Y."/>
            <person name="Henrissat B."/>
            <person name="Grigoriev I.V."/>
            <person name="Guerin-Laguette A."/>
            <person name="Yu F."/>
            <person name="Martin F.M."/>
        </authorList>
    </citation>
    <scope>NUCLEOTIDE SEQUENCE</scope>
    <source>
        <strain evidence="1">QP</strain>
    </source>
</reference>
<accession>A0AAD4LKV8</accession>
<evidence type="ECO:0000313" key="2">
    <source>
        <dbReference type="Proteomes" id="UP001201163"/>
    </source>
</evidence>
<comment type="caution">
    <text evidence="1">The sequence shown here is derived from an EMBL/GenBank/DDBJ whole genome shotgun (WGS) entry which is preliminary data.</text>
</comment>